<protein>
    <recommendedName>
        <fullName evidence="6">Tetratricopeptide repeat protein</fullName>
    </recommendedName>
</protein>
<dbReference type="Gene3D" id="1.25.40.10">
    <property type="entry name" value="Tetratricopeptide repeat domain"/>
    <property type="match status" value="2"/>
</dbReference>
<feature type="repeat" description="TPR" evidence="3">
    <location>
        <begin position="172"/>
        <end position="205"/>
    </location>
</feature>
<sequence>MIKNKFMALTLTVVLTAGMLTGCGSGDKEKDKDAYRQYGINCIENGSYDDAVDAFQKALDQSVGSVGAEELDICYYKAKAQYLSGDVDGAIDTYTAIIDYNKDSDAYYLRGCIYFAKNDSDKGLKDFKTALSENDDNYELYLGIYETLSKYGMNDQGKEYLDKALKLKAKTADDYMQRGRIYTMLGDYDSAIKSLQKAIDEKLVKANYYMGEVYQKKGDNDSSQKYFKKYLDSGEADSYDLMNMGQAQMDNGNYDTAITYFQNALELESVPNKQQITKAMIIAYEYSGDFATAKSKMEEYMKDYPDDEDAAREYQFLETR</sequence>
<gene>
    <name evidence="4" type="ORF">T1815_18721</name>
</gene>
<dbReference type="PROSITE" id="PS51257">
    <property type="entry name" value="PROKAR_LIPOPROTEIN"/>
    <property type="match status" value="1"/>
</dbReference>
<dbReference type="EMBL" id="CVRQ01000022">
    <property type="protein sequence ID" value="CRL38677.1"/>
    <property type="molecule type" value="Genomic_DNA"/>
</dbReference>
<dbReference type="InterPro" id="IPR013105">
    <property type="entry name" value="TPR_2"/>
</dbReference>
<dbReference type="InterPro" id="IPR011990">
    <property type="entry name" value="TPR-like_helical_dom_sf"/>
</dbReference>
<accession>A0A0M6WP56</accession>
<dbReference type="GO" id="GO:0046813">
    <property type="term" value="P:receptor-mediated virion attachment to host cell"/>
    <property type="evidence" value="ECO:0007669"/>
    <property type="project" value="TreeGrafter"/>
</dbReference>
<name>A0A0M6WP56_9FIRM</name>
<dbReference type="PANTHER" id="PTHR44858">
    <property type="entry name" value="TETRATRICOPEPTIDE REPEAT PROTEIN 6"/>
    <property type="match status" value="1"/>
</dbReference>
<dbReference type="GO" id="GO:0009279">
    <property type="term" value="C:cell outer membrane"/>
    <property type="evidence" value="ECO:0007669"/>
    <property type="project" value="TreeGrafter"/>
</dbReference>
<evidence type="ECO:0008006" key="6">
    <source>
        <dbReference type="Google" id="ProtNLM"/>
    </source>
</evidence>
<feature type="repeat" description="TPR" evidence="3">
    <location>
        <begin position="238"/>
        <end position="271"/>
    </location>
</feature>
<keyword evidence="1" id="KW-0677">Repeat</keyword>
<evidence type="ECO:0000313" key="5">
    <source>
        <dbReference type="Proteomes" id="UP000049472"/>
    </source>
</evidence>
<dbReference type="Pfam" id="PF13414">
    <property type="entry name" value="TPR_11"/>
    <property type="match status" value="1"/>
</dbReference>
<evidence type="ECO:0000313" key="4">
    <source>
        <dbReference type="EMBL" id="CRL38677.1"/>
    </source>
</evidence>
<evidence type="ECO:0000256" key="3">
    <source>
        <dbReference type="PROSITE-ProRule" id="PRU00339"/>
    </source>
</evidence>
<dbReference type="PANTHER" id="PTHR44858:SF1">
    <property type="entry name" value="UDP-N-ACETYLGLUCOSAMINE--PEPTIDE N-ACETYLGLUCOSAMINYLTRANSFERASE SPINDLY-RELATED"/>
    <property type="match status" value="1"/>
</dbReference>
<dbReference type="PROSITE" id="PS50005">
    <property type="entry name" value="TPR"/>
    <property type="match status" value="4"/>
</dbReference>
<feature type="repeat" description="TPR" evidence="3">
    <location>
        <begin position="32"/>
        <end position="65"/>
    </location>
</feature>
<organism evidence="4 5">
    <name type="scientific">Agathobacter rectalis</name>
    <dbReference type="NCBI Taxonomy" id="39491"/>
    <lineage>
        <taxon>Bacteria</taxon>
        <taxon>Bacillati</taxon>
        <taxon>Bacillota</taxon>
        <taxon>Clostridia</taxon>
        <taxon>Lachnospirales</taxon>
        <taxon>Lachnospiraceae</taxon>
        <taxon>Agathobacter</taxon>
    </lineage>
</organism>
<dbReference type="InterPro" id="IPR019734">
    <property type="entry name" value="TPR_rpt"/>
</dbReference>
<dbReference type="SUPFAM" id="SSF48452">
    <property type="entry name" value="TPR-like"/>
    <property type="match status" value="2"/>
</dbReference>
<dbReference type="RefSeq" id="WP_055062005.1">
    <property type="nucleotide sequence ID" value="NZ_AP031452.1"/>
</dbReference>
<dbReference type="AlphaFoldDB" id="A0A0M6WP56"/>
<proteinExistence type="predicted"/>
<dbReference type="Pfam" id="PF07719">
    <property type="entry name" value="TPR_2"/>
    <property type="match status" value="1"/>
</dbReference>
<dbReference type="Pfam" id="PF13432">
    <property type="entry name" value="TPR_16"/>
    <property type="match status" value="1"/>
</dbReference>
<keyword evidence="2 3" id="KW-0802">TPR repeat</keyword>
<dbReference type="Pfam" id="PF13181">
    <property type="entry name" value="TPR_8"/>
    <property type="match status" value="1"/>
</dbReference>
<evidence type="ECO:0000256" key="2">
    <source>
        <dbReference type="ARBA" id="ARBA00022803"/>
    </source>
</evidence>
<evidence type="ECO:0000256" key="1">
    <source>
        <dbReference type="ARBA" id="ARBA00022737"/>
    </source>
</evidence>
<reference evidence="5" key="1">
    <citation type="submission" date="2015-05" db="EMBL/GenBank/DDBJ databases">
        <authorList>
            <consortium name="Pathogen Informatics"/>
        </authorList>
    </citation>
    <scope>NUCLEOTIDE SEQUENCE [LARGE SCALE GENOMIC DNA]</scope>
    <source>
        <strain evidence="5">T1-815</strain>
    </source>
</reference>
<feature type="repeat" description="TPR" evidence="3">
    <location>
        <begin position="104"/>
        <end position="137"/>
    </location>
</feature>
<dbReference type="InterPro" id="IPR050498">
    <property type="entry name" value="Ycf3"/>
</dbReference>
<dbReference type="SMART" id="SM00028">
    <property type="entry name" value="TPR"/>
    <property type="match status" value="7"/>
</dbReference>
<keyword evidence="5" id="KW-1185">Reference proteome</keyword>
<dbReference type="Proteomes" id="UP000049472">
    <property type="component" value="Unassembled WGS sequence"/>
</dbReference>